<dbReference type="GO" id="GO:0006397">
    <property type="term" value="P:mRNA processing"/>
    <property type="evidence" value="ECO:0007669"/>
    <property type="project" value="UniProtKB-KW"/>
</dbReference>
<keyword evidence="1" id="KW-0507">mRNA processing</keyword>
<organism evidence="7 8">
    <name type="scientific">Corchorus olitorius</name>
    <dbReference type="NCBI Taxonomy" id="93759"/>
    <lineage>
        <taxon>Eukaryota</taxon>
        <taxon>Viridiplantae</taxon>
        <taxon>Streptophyta</taxon>
        <taxon>Embryophyta</taxon>
        <taxon>Tracheophyta</taxon>
        <taxon>Spermatophyta</taxon>
        <taxon>Magnoliopsida</taxon>
        <taxon>eudicotyledons</taxon>
        <taxon>Gunneridae</taxon>
        <taxon>Pentapetalae</taxon>
        <taxon>rosids</taxon>
        <taxon>malvids</taxon>
        <taxon>Malvales</taxon>
        <taxon>Malvaceae</taxon>
        <taxon>Grewioideae</taxon>
        <taxon>Apeibeae</taxon>
        <taxon>Corchorus</taxon>
    </lineage>
</organism>
<dbReference type="Gene3D" id="3.30.70.330">
    <property type="match status" value="1"/>
</dbReference>
<accession>A0A1R3JZ99</accession>
<keyword evidence="2" id="KW-0747">Spliceosome</keyword>
<feature type="compositionally biased region" description="Low complexity" evidence="5">
    <location>
        <begin position="158"/>
        <end position="169"/>
    </location>
</feature>
<evidence type="ECO:0000256" key="5">
    <source>
        <dbReference type="SAM" id="MobiDB-lite"/>
    </source>
</evidence>
<dbReference type="PROSITE" id="PS50102">
    <property type="entry name" value="RRM"/>
    <property type="match status" value="1"/>
</dbReference>
<dbReference type="InterPro" id="IPR035979">
    <property type="entry name" value="RBD_domain_sf"/>
</dbReference>
<dbReference type="EMBL" id="AWUE01014974">
    <property type="protein sequence ID" value="OMP00173.1"/>
    <property type="molecule type" value="Genomic_DNA"/>
</dbReference>
<name>A0A1R3JZ99_9ROSI</name>
<dbReference type="OrthoDB" id="10044938at2759"/>
<comment type="caution">
    <text evidence="7">The sequence shown here is derived from an EMBL/GenBank/DDBJ whole genome shotgun (WGS) entry which is preliminary data.</text>
</comment>
<dbReference type="SMART" id="SM00360">
    <property type="entry name" value="RRM"/>
    <property type="match status" value="1"/>
</dbReference>
<evidence type="ECO:0000256" key="3">
    <source>
        <dbReference type="ARBA" id="ARBA00023187"/>
    </source>
</evidence>
<evidence type="ECO:0000259" key="6">
    <source>
        <dbReference type="PROSITE" id="PS50102"/>
    </source>
</evidence>
<feature type="region of interest" description="Disordered" evidence="5">
    <location>
        <begin position="144"/>
        <end position="169"/>
    </location>
</feature>
<dbReference type="Proteomes" id="UP000187203">
    <property type="component" value="Unassembled WGS sequence"/>
</dbReference>
<dbReference type="AlphaFoldDB" id="A0A1R3JZ99"/>
<reference evidence="8" key="1">
    <citation type="submission" date="2013-09" db="EMBL/GenBank/DDBJ databases">
        <title>Corchorus olitorius genome sequencing.</title>
        <authorList>
            <person name="Alam M."/>
            <person name="Haque M.S."/>
            <person name="Islam M.S."/>
            <person name="Emdad E.M."/>
            <person name="Islam M.M."/>
            <person name="Ahmed B."/>
            <person name="Halim A."/>
            <person name="Hossen Q.M.M."/>
            <person name="Hossain M.Z."/>
            <person name="Ahmed R."/>
            <person name="Khan M.M."/>
            <person name="Islam R."/>
            <person name="Rashid M.M."/>
            <person name="Khan S.A."/>
            <person name="Rahman M.S."/>
            <person name="Alam M."/>
            <person name="Yahiya A.S."/>
            <person name="Khan M.S."/>
            <person name="Azam M.S."/>
            <person name="Haque T."/>
            <person name="Lashkar M.Z.H."/>
            <person name="Akhand A.I."/>
            <person name="Morshed G."/>
            <person name="Roy S."/>
            <person name="Uddin K.S."/>
            <person name="Rabeya T."/>
            <person name="Hossain A.S."/>
            <person name="Chowdhury A."/>
            <person name="Snigdha A.R."/>
            <person name="Mortoza M.S."/>
            <person name="Matin S.A."/>
            <person name="Hoque S.M.E."/>
            <person name="Islam M.K."/>
            <person name="Roy D.K."/>
            <person name="Haider R."/>
            <person name="Moosa M.M."/>
            <person name="Elias S.M."/>
            <person name="Hasan A.M."/>
            <person name="Jahan S."/>
            <person name="Shafiuddin M."/>
            <person name="Mahmood N."/>
            <person name="Shommy N.S."/>
        </authorList>
    </citation>
    <scope>NUCLEOTIDE SEQUENCE [LARGE SCALE GENOMIC DNA]</scope>
    <source>
        <strain evidence="8">cv. O-4</strain>
    </source>
</reference>
<keyword evidence="3" id="KW-0508">mRNA splicing</keyword>
<dbReference type="PANTHER" id="PTHR23147">
    <property type="entry name" value="SERINE/ARGININE RICH SPLICING FACTOR"/>
    <property type="match status" value="1"/>
</dbReference>
<dbReference type="InterPro" id="IPR000504">
    <property type="entry name" value="RRM_dom"/>
</dbReference>
<keyword evidence="8" id="KW-1185">Reference proteome</keyword>
<dbReference type="CDD" id="cd00590">
    <property type="entry name" value="RRM_SF"/>
    <property type="match status" value="1"/>
</dbReference>
<evidence type="ECO:0000256" key="2">
    <source>
        <dbReference type="ARBA" id="ARBA00022728"/>
    </source>
</evidence>
<dbReference type="Pfam" id="PF00076">
    <property type="entry name" value="RRM_1"/>
    <property type="match status" value="1"/>
</dbReference>
<dbReference type="GO" id="GO:0003723">
    <property type="term" value="F:RNA binding"/>
    <property type="evidence" value="ECO:0007669"/>
    <property type="project" value="UniProtKB-UniRule"/>
</dbReference>
<dbReference type="STRING" id="93759.A0A1R3JZ99"/>
<gene>
    <name evidence="7" type="ORF">COLO4_12837</name>
</gene>
<dbReference type="InterPro" id="IPR050907">
    <property type="entry name" value="SRSF"/>
</dbReference>
<sequence>MSQGAGLKRRPDSWFHQWRERLHSVFVGNLSRKVTSTALWDAFSDYGKVADVFIKYPKEVRGKGHVSFAFVRYWHEAEAETTIVKGNFCFLEGKRIRVTKARSIKKDEFNSTNKGREIGQGRNGRRVFREANVDGRTFKEVIISTAPTKEMKEQQRPNGEGSSSSSLGNESSAAMKLIEKVELDFEISTEEMQWLERSAIGKLNQNATIEEVQETTMALGLKMSIAPLSNTRALLRFEDKMEMESFLSSPGELMEMYCFEFVAWTPGCQEREFRVWLKLEKSRYSYSIRIFFSCLCSKWGTVVKVAECTNENLSLEAGWVLIETRSKASIPAFATGEWKGVKFVIKVSIDEGFSDGLAGNNSDGREDVGDDLSVSGETRVVENSLEIVKSLNVLSVDVVADSMCKVEHANTMIASPTSLLGKERVGGGVSLYENNNYENDEEECTMENSKNGADNAKVYMSPLVVGERPNIEVDGSGIGLTNMCVNSERDQHGQVDNRAIICLGSNEQAHCSGPLVSSQESRSLNRLFMIWRKIGKKT</sequence>
<proteinExistence type="predicted"/>
<feature type="domain" description="RRM" evidence="6">
    <location>
        <begin position="23"/>
        <end position="103"/>
    </location>
</feature>
<evidence type="ECO:0000256" key="4">
    <source>
        <dbReference type="PROSITE-ProRule" id="PRU00176"/>
    </source>
</evidence>
<dbReference type="GO" id="GO:0008380">
    <property type="term" value="P:RNA splicing"/>
    <property type="evidence" value="ECO:0007669"/>
    <property type="project" value="UniProtKB-KW"/>
</dbReference>
<evidence type="ECO:0000313" key="7">
    <source>
        <dbReference type="EMBL" id="OMP00173.1"/>
    </source>
</evidence>
<keyword evidence="4" id="KW-0694">RNA-binding</keyword>
<dbReference type="SUPFAM" id="SSF54928">
    <property type="entry name" value="RNA-binding domain, RBD"/>
    <property type="match status" value="1"/>
</dbReference>
<evidence type="ECO:0000256" key="1">
    <source>
        <dbReference type="ARBA" id="ARBA00022664"/>
    </source>
</evidence>
<protein>
    <recommendedName>
        <fullName evidence="6">RRM domain-containing protein</fullName>
    </recommendedName>
</protein>
<evidence type="ECO:0000313" key="8">
    <source>
        <dbReference type="Proteomes" id="UP000187203"/>
    </source>
</evidence>
<dbReference type="GO" id="GO:0005681">
    <property type="term" value="C:spliceosomal complex"/>
    <property type="evidence" value="ECO:0007669"/>
    <property type="project" value="UniProtKB-KW"/>
</dbReference>
<dbReference type="InterPro" id="IPR012677">
    <property type="entry name" value="Nucleotide-bd_a/b_plait_sf"/>
</dbReference>